<dbReference type="GO" id="GO:0097322">
    <property type="term" value="F:7SK snRNA binding"/>
    <property type="evidence" value="ECO:0007669"/>
    <property type="project" value="TreeGrafter"/>
</dbReference>
<keyword evidence="4" id="KW-0805">Transcription regulation</keyword>
<dbReference type="PANTHER" id="PTHR13469">
    <property type="entry name" value="HEXAMETHYLENE BISACETAMIDE INDUCIBLE 1"/>
    <property type="match status" value="1"/>
</dbReference>
<evidence type="ECO:0000256" key="8">
    <source>
        <dbReference type="SAM" id="MobiDB-lite"/>
    </source>
</evidence>
<evidence type="ECO:0000256" key="6">
    <source>
        <dbReference type="ARBA" id="ARBA00023163"/>
    </source>
</evidence>
<proteinExistence type="inferred from homology"/>
<comment type="caution">
    <text evidence="9">The sequence shown here is derived from an EMBL/GenBank/DDBJ whole genome shotgun (WGS) entry which is preliminary data.</text>
</comment>
<feature type="compositionally biased region" description="Basic residues" evidence="8">
    <location>
        <begin position="29"/>
        <end position="48"/>
    </location>
</feature>
<evidence type="ECO:0000313" key="9">
    <source>
        <dbReference type="EMBL" id="KAF0292279.1"/>
    </source>
</evidence>
<dbReference type="OrthoDB" id="10556133at2759"/>
<name>A0A6A4VGK4_AMPAM</name>
<comment type="subcellular location">
    <subcellularLocation>
        <location evidence="1">Nucleus</location>
    </subcellularLocation>
</comment>
<dbReference type="Gene3D" id="6.10.250.2910">
    <property type="match status" value="1"/>
</dbReference>
<reference evidence="9 10" key="1">
    <citation type="submission" date="2019-07" db="EMBL/GenBank/DDBJ databases">
        <title>Draft genome assembly of a fouling barnacle, Amphibalanus amphitrite (Darwin, 1854): The first reference genome for Thecostraca.</title>
        <authorList>
            <person name="Kim W."/>
        </authorList>
    </citation>
    <scope>NUCLEOTIDE SEQUENCE [LARGE SCALE GENOMIC DNA]</scope>
    <source>
        <strain evidence="9">SNU_AA5</strain>
        <tissue evidence="9">Soma without cirri and trophi</tissue>
    </source>
</reference>
<dbReference type="PANTHER" id="PTHR13469:SF8">
    <property type="entry name" value="HEXIM P-TEFB COMPLEX SUBUNIT 1"/>
    <property type="match status" value="1"/>
</dbReference>
<evidence type="ECO:0000256" key="5">
    <source>
        <dbReference type="ARBA" id="ARBA00023054"/>
    </source>
</evidence>
<keyword evidence="3" id="KW-0678">Repressor</keyword>
<protein>
    <submittedName>
        <fullName evidence="9">Protein HEXIM2</fullName>
    </submittedName>
</protein>
<accession>A0A6A4VGK4</accession>
<feature type="compositionally biased region" description="Low complexity" evidence="8">
    <location>
        <begin position="215"/>
        <end position="248"/>
    </location>
</feature>
<keyword evidence="10" id="KW-1185">Reference proteome</keyword>
<evidence type="ECO:0000256" key="3">
    <source>
        <dbReference type="ARBA" id="ARBA00022491"/>
    </source>
</evidence>
<evidence type="ECO:0000313" key="10">
    <source>
        <dbReference type="Proteomes" id="UP000440578"/>
    </source>
</evidence>
<keyword evidence="6" id="KW-0804">Transcription</keyword>
<comment type="similarity">
    <text evidence="2">Belongs to the HEXIM family.</text>
</comment>
<dbReference type="AlphaFoldDB" id="A0A6A4VGK4"/>
<evidence type="ECO:0000256" key="7">
    <source>
        <dbReference type="ARBA" id="ARBA00023242"/>
    </source>
</evidence>
<dbReference type="GO" id="GO:0000122">
    <property type="term" value="P:negative regulation of transcription by RNA polymerase II"/>
    <property type="evidence" value="ECO:0007669"/>
    <property type="project" value="InterPro"/>
</dbReference>
<dbReference type="EMBL" id="VIIS01001824">
    <property type="protein sequence ID" value="KAF0292279.1"/>
    <property type="molecule type" value="Genomic_DNA"/>
</dbReference>
<dbReference type="GO" id="GO:0004861">
    <property type="term" value="F:cyclin-dependent protein serine/threonine kinase inhibitor activity"/>
    <property type="evidence" value="ECO:0007669"/>
    <property type="project" value="InterPro"/>
</dbReference>
<organism evidence="9 10">
    <name type="scientific">Amphibalanus amphitrite</name>
    <name type="common">Striped barnacle</name>
    <name type="synonym">Balanus amphitrite</name>
    <dbReference type="NCBI Taxonomy" id="1232801"/>
    <lineage>
        <taxon>Eukaryota</taxon>
        <taxon>Metazoa</taxon>
        <taxon>Ecdysozoa</taxon>
        <taxon>Arthropoda</taxon>
        <taxon>Crustacea</taxon>
        <taxon>Multicrustacea</taxon>
        <taxon>Cirripedia</taxon>
        <taxon>Thoracica</taxon>
        <taxon>Thoracicalcarea</taxon>
        <taxon>Balanomorpha</taxon>
        <taxon>Balanoidea</taxon>
        <taxon>Balanidae</taxon>
        <taxon>Amphibalaninae</taxon>
        <taxon>Amphibalanus</taxon>
    </lineage>
</organism>
<dbReference type="GO" id="GO:0005654">
    <property type="term" value="C:nucleoplasm"/>
    <property type="evidence" value="ECO:0007669"/>
    <property type="project" value="TreeGrafter"/>
</dbReference>
<feature type="region of interest" description="Disordered" evidence="8">
    <location>
        <begin position="153"/>
        <end position="173"/>
    </location>
</feature>
<evidence type="ECO:0000256" key="1">
    <source>
        <dbReference type="ARBA" id="ARBA00004123"/>
    </source>
</evidence>
<keyword evidence="5" id="KW-0175">Coiled coil</keyword>
<dbReference type="GO" id="GO:0005737">
    <property type="term" value="C:cytoplasm"/>
    <property type="evidence" value="ECO:0007669"/>
    <property type="project" value="InterPro"/>
</dbReference>
<gene>
    <name evidence="9" type="primary">Hexim2</name>
    <name evidence="9" type="ORF">FJT64_009706</name>
</gene>
<feature type="region of interest" description="Disordered" evidence="8">
    <location>
        <begin position="18"/>
        <end position="80"/>
    </location>
</feature>
<feature type="region of interest" description="Disordered" evidence="8">
    <location>
        <begin position="205"/>
        <end position="264"/>
    </location>
</feature>
<evidence type="ECO:0000256" key="2">
    <source>
        <dbReference type="ARBA" id="ARBA00008409"/>
    </source>
</evidence>
<dbReference type="InterPro" id="IPR024872">
    <property type="entry name" value="HEXIM"/>
</dbReference>
<sequence>MGTLDHSSAYWDHFEEGIPAAQSDSAQKSLHRPLKRGRGRRGRSRASRAGRGAVDRDTLLAEGHPLAPPNDTDFLMDDHDDQADSDLLFDRYGQPTPRESPAGPHVGWAAAPAGLSGWPLLEPSMARLIAEHIQMESHIEALEARIALVRQRRDSGSDGSDEEMQQGEVHMAPETATKIRVLEAEIRRLEEENAALRQFNERIIDERGLDTGAGSVESYTSDSESDSSSSSSASSASSSSDSSSSGSESPPPSTPASPRMPASV</sequence>
<dbReference type="Proteomes" id="UP000440578">
    <property type="component" value="Unassembled WGS sequence"/>
</dbReference>
<keyword evidence="7" id="KW-0539">Nucleus</keyword>
<evidence type="ECO:0000256" key="4">
    <source>
        <dbReference type="ARBA" id="ARBA00023015"/>
    </source>
</evidence>